<dbReference type="Pfam" id="PF03706">
    <property type="entry name" value="LPG_synthase_TM"/>
    <property type="match status" value="1"/>
</dbReference>
<evidence type="ECO:0000256" key="5">
    <source>
        <dbReference type="ARBA" id="ARBA00023136"/>
    </source>
</evidence>
<gene>
    <name evidence="7" type="ORF">HW542_00215</name>
</gene>
<evidence type="ECO:0000256" key="6">
    <source>
        <dbReference type="SAM" id="Phobius"/>
    </source>
</evidence>
<proteinExistence type="predicted"/>
<keyword evidence="2" id="KW-1003">Cell membrane</keyword>
<keyword evidence="8" id="KW-1185">Reference proteome</keyword>
<protein>
    <submittedName>
        <fullName evidence="7">Uncharacterized protein</fullName>
    </submittedName>
</protein>
<comment type="caution">
    <text evidence="7">The sequence shown here is derived from an EMBL/GenBank/DDBJ whole genome shotgun (WGS) entry which is preliminary data.</text>
</comment>
<evidence type="ECO:0000313" key="7">
    <source>
        <dbReference type="EMBL" id="NVN45226.1"/>
    </source>
</evidence>
<feature type="transmembrane region" description="Helical" evidence="6">
    <location>
        <begin position="237"/>
        <end position="265"/>
    </location>
</feature>
<dbReference type="RefSeq" id="WP_267310990.1">
    <property type="nucleotide sequence ID" value="NZ_JABXXV010000001.1"/>
</dbReference>
<name>A0ABX2P043_9PROT</name>
<organism evidence="7 8">
    <name type="scientific">Asaia spathodeae</name>
    <dbReference type="NCBI Taxonomy" id="657016"/>
    <lineage>
        <taxon>Bacteria</taxon>
        <taxon>Pseudomonadati</taxon>
        <taxon>Pseudomonadota</taxon>
        <taxon>Alphaproteobacteria</taxon>
        <taxon>Acetobacterales</taxon>
        <taxon>Acetobacteraceae</taxon>
        <taxon>Asaia</taxon>
    </lineage>
</organism>
<evidence type="ECO:0000256" key="2">
    <source>
        <dbReference type="ARBA" id="ARBA00022475"/>
    </source>
</evidence>
<feature type="transmembrane region" description="Helical" evidence="6">
    <location>
        <begin position="172"/>
        <end position="190"/>
    </location>
</feature>
<keyword evidence="3 6" id="KW-0812">Transmembrane</keyword>
<keyword evidence="4 6" id="KW-1133">Transmembrane helix</keyword>
<comment type="subcellular location">
    <subcellularLocation>
        <location evidence="1">Cell membrane</location>
        <topology evidence="1">Multi-pass membrane protein</topology>
    </subcellularLocation>
</comment>
<dbReference type="InterPro" id="IPR022791">
    <property type="entry name" value="L-PG_synthase/AglD"/>
</dbReference>
<feature type="transmembrane region" description="Helical" evidence="6">
    <location>
        <begin position="33"/>
        <end position="52"/>
    </location>
</feature>
<reference evidence="7 8" key="1">
    <citation type="submission" date="2020-06" db="EMBL/GenBank/DDBJ databases">
        <title>Synonyms of Asaia species.</title>
        <authorList>
            <person name="Sombolestani A."/>
        </authorList>
    </citation>
    <scope>NUCLEOTIDE SEQUENCE [LARGE SCALE GENOMIC DNA]</scope>
    <source>
        <strain evidence="7 8">LMG 27047</strain>
    </source>
</reference>
<accession>A0ABX2P043</accession>
<evidence type="ECO:0000256" key="3">
    <source>
        <dbReference type="ARBA" id="ARBA00022692"/>
    </source>
</evidence>
<dbReference type="EMBL" id="JABXXV010000001">
    <property type="protein sequence ID" value="NVN45226.1"/>
    <property type="molecule type" value="Genomic_DNA"/>
</dbReference>
<evidence type="ECO:0000256" key="1">
    <source>
        <dbReference type="ARBA" id="ARBA00004651"/>
    </source>
</evidence>
<feature type="transmembrane region" description="Helical" evidence="6">
    <location>
        <begin position="58"/>
        <end position="79"/>
    </location>
</feature>
<feature type="transmembrane region" description="Helical" evidence="6">
    <location>
        <begin position="291"/>
        <end position="310"/>
    </location>
</feature>
<evidence type="ECO:0000256" key="4">
    <source>
        <dbReference type="ARBA" id="ARBA00022989"/>
    </source>
</evidence>
<keyword evidence="5 6" id="KW-0472">Membrane</keyword>
<sequence>MSGVMVPTTSERLTRPNLNLRQSLCNFLNRGRFVAVAATGAILLIAGGSLVARVLGPFLGGALMASMVFLFFAHCLRAVRLCVVSSHLLKIPARTTFFLHFATVPFAIIPPFKAGEVIRLLNLWLIAQSLSKVIVTVVLDRLFDAVMLLLLLSGLYLNGHALSWGGDAARTIQWMIVAVTLSAGICFLICPRAFTRLQNYVVVRHSGSRTLFALRLLDMVRIGTTDGERLLRSQGAILMMITVLIWGLELLATALISDIAIASYYHNAGVLLVSRTTQEWRAVIAQSIDPALAVSAAANIFVILLVWPFATWGYLVRLPKCGASAAQQRTKV</sequence>
<dbReference type="Proteomes" id="UP001516351">
    <property type="component" value="Unassembled WGS sequence"/>
</dbReference>
<feature type="transmembrane region" description="Helical" evidence="6">
    <location>
        <begin position="146"/>
        <end position="166"/>
    </location>
</feature>
<evidence type="ECO:0000313" key="8">
    <source>
        <dbReference type="Proteomes" id="UP001516351"/>
    </source>
</evidence>